<protein>
    <submittedName>
        <fullName evidence="5">Endonuclease G</fullName>
    </submittedName>
</protein>
<dbReference type="GO" id="GO:0016787">
    <property type="term" value="F:hydrolase activity"/>
    <property type="evidence" value="ECO:0007669"/>
    <property type="project" value="InterPro"/>
</dbReference>
<dbReference type="PANTHER" id="PTHR13966">
    <property type="entry name" value="ENDONUCLEASE RELATED"/>
    <property type="match status" value="1"/>
</dbReference>
<evidence type="ECO:0000313" key="6">
    <source>
        <dbReference type="Proteomes" id="UP000231742"/>
    </source>
</evidence>
<dbReference type="SUPFAM" id="SSF54060">
    <property type="entry name" value="His-Me finger endonucleases"/>
    <property type="match status" value="1"/>
</dbReference>
<dbReference type="SMART" id="SM00892">
    <property type="entry name" value="Endonuclease_NS"/>
    <property type="match status" value="1"/>
</dbReference>
<evidence type="ECO:0000256" key="1">
    <source>
        <dbReference type="PIRSR" id="PIRSR640255-1"/>
    </source>
</evidence>
<organism evidence="5 6">
    <name type="scientific">Salinibacterium amurskyense</name>
    <dbReference type="NCBI Taxonomy" id="205941"/>
    <lineage>
        <taxon>Bacteria</taxon>
        <taxon>Bacillati</taxon>
        <taxon>Actinomycetota</taxon>
        <taxon>Actinomycetes</taxon>
        <taxon>Micrococcales</taxon>
        <taxon>Microbacteriaceae</taxon>
        <taxon>Salinibacterium</taxon>
    </lineage>
</organism>
<dbReference type="InterPro" id="IPR044925">
    <property type="entry name" value="His-Me_finger_sf"/>
</dbReference>
<dbReference type="PANTHER" id="PTHR13966:SF5">
    <property type="entry name" value="ENDONUCLEASE G, MITOCHONDRIAL"/>
    <property type="match status" value="1"/>
</dbReference>
<keyword evidence="6" id="KW-1185">Reference proteome</keyword>
<sequence length="313" mass="33473">MDDAAFDTDGYDTDGYDSDFLGVAVPFPSLAAAAATAAAPAVANRELAYTHFSVSLNPSRGLATATGVNIDGAQLVNVGRGNDWHLDPRIPEHEQTGEAVYARNDLDRGHLVRRRDPVWGDGATAARANYDTFAFTNAAPQAAGFNQSKELWLGLEDHVLEYARANRNRISVFTAPVLGDDDPLYRGVGIPQLFWKIAAWTTASDTGQADDADEATDARIELRAAGFLLDQRPQLSDIDLDEARALALANDAPPPLGPFRTFQVPIADIAEVTGLDLGALIGADALTPVEAATDAARPEARWVELLEPAAIRL</sequence>
<feature type="binding site" evidence="2">
    <location>
        <position position="146"/>
    </location>
    <ligand>
        <name>Mg(2+)</name>
        <dbReference type="ChEBI" id="CHEBI:18420"/>
        <note>catalytic</note>
    </ligand>
</feature>
<dbReference type="InterPro" id="IPR001604">
    <property type="entry name" value="Endo_G_ENPP1-like_dom"/>
</dbReference>
<dbReference type="EMBL" id="PGFH01000002">
    <property type="protein sequence ID" value="PJJ78408.1"/>
    <property type="molecule type" value="Genomic_DNA"/>
</dbReference>
<feature type="domain" description="DNA/RNA non-specific endonuclease/pyrophosphatase/phosphodiesterase" evidence="4">
    <location>
        <begin position="48"/>
        <end position="284"/>
    </location>
</feature>
<proteinExistence type="predicted"/>
<feature type="domain" description="ENPP1-3/EXOG-like endonuclease/phosphodiesterase" evidence="3">
    <location>
        <begin position="49"/>
        <end position="284"/>
    </location>
</feature>
<dbReference type="SMART" id="SM00477">
    <property type="entry name" value="NUC"/>
    <property type="match status" value="1"/>
</dbReference>
<dbReference type="InterPro" id="IPR040255">
    <property type="entry name" value="Non-specific_endonuclease"/>
</dbReference>
<evidence type="ECO:0000259" key="4">
    <source>
        <dbReference type="SMART" id="SM00892"/>
    </source>
</evidence>
<accession>A0A2M9D327</accession>
<dbReference type="Proteomes" id="UP000231742">
    <property type="component" value="Unassembled WGS sequence"/>
</dbReference>
<feature type="active site" description="Proton acceptor" evidence="1">
    <location>
        <position position="110"/>
    </location>
</feature>
<keyword evidence="2" id="KW-0479">Metal-binding</keyword>
<dbReference type="GO" id="GO:0046872">
    <property type="term" value="F:metal ion binding"/>
    <property type="evidence" value="ECO:0007669"/>
    <property type="project" value="UniProtKB-KW"/>
</dbReference>
<dbReference type="RefSeq" id="WP_100389452.1">
    <property type="nucleotide sequence ID" value="NZ_BMZU01000002.1"/>
</dbReference>
<dbReference type="CDD" id="cd00091">
    <property type="entry name" value="NUC"/>
    <property type="match status" value="1"/>
</dbReference>
<keyword evidence="5" id="KW-0255">Endonuclease</keyword>
<name>A0A2M9D327_9MICO</name>
<gene>
    <name evidence="5" type="ORF">CLV85_1978</name>
</gene>
<dbReference type="OrthoDB" id="104542at2"/>
<evidence type="ECO:0000256" key="2">
    <source>
        <dbReference type="PIRSR" id="PIRSR640255-2"/>
    </source>
</evidence>
<reference evidence="5 6" key="1">
    <citation type="submission" date="2017-11" db="EMBL/GenBank/DDBJ databases">
        <title>Genomic Encyclopedia of Archaeal and Bacterial Type Strains, Phase II (KMG-II): From Individual Species to Whole Genera.</title>
        <authorList>
            <person name="Goeker M."/>
        </authorList>
    </citation>
    <scope>NUCLEOTIDE SEQUENCE [LARGE SCALE GENOMIC DNA]</scope>
    <source>
        <strain evidence="5 6">DSM 16400</strain>
    </source>
</reference>
<dbReference type="InterPro" id="IPR044929">
    <property type="entry name" value="DNA/RNA_non-sp_Endonuclease_sf"/>
</dbReference>
<dbReference type="InterPro" id="IPR020821">
    <property type="entry name" value="ENPP1-3/EXOG-like_nuc-like"/>
</dbReference>
<dbReference type="GO" id="GO:0003676">
    <property type="term" value="F:nucleic acid binding"/>
    <property type="evidence" value="ECO:0007669"/>
    <property type="project" value="InterPro"/>
</dbReference>
<keyword evidence="5" id="KW-0540">Nuclease</keyword>
<keyword evidence="5" id="KW-0378">Hydrolase</keyword>
<comment type="caution">
    <text evidence="5">The sequence shown here is derived from an EMBL/GenBank/DDBJ whole genome shotgun (WGS) entry which is preliminary data.</text>
</comment>
<dbReference type="AlphaFoldDB" id="A0A2M9D327"/>
<dbReference type="Pfam" id="PF01223">
    <property type="entry name" value="Endonuclease_NS"/>
    <property type="match status" value="1"/>
</dbReference>
<evidence type="ECO:0000313" key="5">
    <source>
        <dbReference type="EMBL" id="PJJ78408.1"/>
    </source>
</evidence>
<dbReference type="GO" id="GO:0004519">
    <property type="term" value="F:endonuclease activity"/>
    <property type="evidence" value="ECO:0007669"/>
    <property type="project" value="UniProtKB-KW"/>
</dbReference>
<evidence type="ECO:0000259" key="3">
    <source>
        <dbReference type="SMART" id="SM00477"/>
    </source>
</evidence>
<dbReference type="Gene3D" id="3.40.570.10">
    <property type="entry name" value="Extracellular Endonuclease, subunit A"/>
    <property type="match status" value="1"/>
</dbReference>